<dbReference type="RefSeq" id="WP_283535328.1">
    <property type="nucleotide sequence ID" value="NZ_CP073633.1"/>
</dbReference>
<dbReference type="EMBL" id="CP073633">
    <property type="protein sequence ID" value="WHQ68864.1"/>
    <property type="molecule type" value="Genomic_DNA"/>
</dbReference>
<evidence type="ECO:0008006" key="3">
    <source>
        <dbReference type="Google" id="ProtNLM"/>
    </source>
</evidence>
<evidence type="ECO:0000313" key="2">
    <source>
        <dbReference type="Proteomes" id="UP001223720"/>
    </source>
</evidence>
<sequence>MTGWTIQTLRDLDLRYAEEGLHPHQRSFHAARDILGDRFAIGVGGNPEVERITTAYEAMLPESSATWPGMGTGIAAVVDQVRRITAPVMFGTVRIPVWKGLGFDSDREWWTWCREDRQLASRTCFAFADILDLTYGLDDLKGSSGRGLPMWRMAASNVSDFANTLPSTFSVDSVVQPICLAVELSLKAAIVQGGEDPASFRKRGAEGHDLVRLASRVAREFPHRDDPQVSEISASMPRYVDSRYAPAGLTRLQVVRLALGAQFIAASSVRRHSARDLAAKMEQGGWPAPRPSPLT</sequence>
<accession>A0AAX3WFY0</accession>
<dbReference type="AlphaFoldDB" id="A0AAX3WFY0"/>
<proteinExistence type="predicted"/>
<protein>
    <recommendedName>
        <fullName evidence="3">HEPN domain-containing protein</fullName>
    </recommendedName>
</protein>
<dbReference type="Proteomes" id="UP001223720">
    <property type="component" value="Chromosome"/>
</dbReference>
<reference evidence="1" key="1">
    <citation type="journal article" date="2022" name="Biotechnol. Bioprocess Eng.">
        <title>Pan-genome Analysis Reveals Comparative Genomic Features of Central Metabolic Pathways in Methylorubrum extorquens.</title>
        <authorList>
            <person name="Lee G.M."/>
            <person name="Scott-Nevros Z.K."/>
            <person name="Lee S.-M."/>
            <person name="Kim D."/>
        </authorList>
    </citation>
    <scope>NUCLEOTIDE SEQUENCE</scope>
    <source>
        <strain evidence="1">ATCC 55366</strain>
    </source>
</reference>
<name>A0AAX3WFY0_METEX</name>
<evidence type="ECO:0000313" key="1">
    <source>
        <dbReference type="EMBL" id="WHQ68864.1"/>
    </source>
</evidence>
<dbReference type="Gene3D" id="1.20.120.330">
    <property type="entry name" value="Nucleotidyltransferases domain 2"/>
    <property type="match status" value="1"/>
</dbReference>
<organism evidence="1 2">
    <name type="scientific">Methylorubrum extorquens</name>
    <name type="common">Methylobacterium dichloromethanicum</name>
    <name type="synonym">Methylobacterium extorquens</name>
    <dbReference type="NCBI Taxonomy" id="408"/>
    <lineage>
        <taxon>Bacteria</taxon>
        <taxon>Pseudomonadati</taxon>
        <taxon>Pseudomonadota</taxon>
        <taxon>Alphaproteobacteria</taxon>
        <taxon>Hyphomicrobiales</taxon>
        <taxon>Methylobacteriaceae</taxon>
        <taxon>Methylorubrum</taxon>
    </lineage>
</organism>
<gene>
    <name evidence="1" type="ORF">KEC54_21335</name>
</gene>